<evidence type="ECO:0000313" key="2">
    <source>
        <dbReference type="Proteomes" id="UP000614424"/>
    </source>
</evidence>
<reference evidence="1 2" key="1">
    <citation type="submission" date="2020-08" db="EMBL/GenBank/DDBJ databases">
        <title>Bridging the membrane lipid divide: bacteria of the FCB group superphylum have the potential to synthesize archaeal ether lipids.</title>
        <authorList>
            <person name="Villanueva L."/>
            <person name="Von Meijenfeldt F.A.B."/>
            <person name="Westbye A.B."/>
            <person name="Yadav S."/>
            <person name="Hopmans E.C."/>
            <person name="Dutilh B.E."/>
            <person name="Sinninghe Damste J.S."/>
        </authorList>
    </citation>
    <scope>NUCLEOTIDE SEQUENCE [LARGE SCALE GENOMIC DNA]</scope>
    <source>
        <strain evidence="1">NIOZ-UU47</strain>
    </source>
</reference>
<gene>
    <name evidence="1" type="ORF">H8E41_03745</name>
</gene>
<accession>A0A8J6NDX8</accession>
<dbReference type="EMBL" id="JACNJZ010000065">
    <property type="protein sequence ID" value="MBC8316993.1"/>
    <property type="molecule type" value="Genomic_DNA"/>
</dbReference>
<proteinExistence type="predicted"/>
<evidence type="ECO:0000313" key="1">
    <source>
        <dbReference type="EMBL" id="MBC8316993.1"/>
    </source>
</evidence>
<sequence>MSTEKSFVERRKHKRYTTKDGTYAVLRPPANKIGKIIDISLSGMAFTYFSTNGKTIEATGLDLLADEGLCLENIPYLMVDDCIIPNEQPFSQITMRRHCIQFNGISDEHANRLKSFIKKYGTTDFVDA</sequence>
<dbReference type="Proteomes" id="UP000614424">
    <property type="component" value="Unassembled WGS sequence"/>
</dbReference>
<dbReference type="AlphaFoldDB" id="A0A8J6NDX8"/>
<organism evidence="1 2">
    <name type="scientific">Candidatus Desulfobia pelagia</name>
    <dbReference type="NCBI Taxonomy" id="2841692"/>
    <lineage>
        <taxon>Bacteria</taxon>
        <taxon>Pseudomonadati</taxon>
        <taxon>Thermodesulfobacteriota</taxon>
        <taxon>Desulfobulbia</taxon>
        <taxon>Desulfobulbales</taxon>
        <taxon>Desulfobulbaceae</taxon>
        <taxon>Candidatus Desulfobia</taxon>
    </lineage>
</organism>
<name>A0A8J6NDX8_9BACT</name>
<dbReference type="Gene3D" id="2.40.10.220">
    <property type="entry name" value="predicted glycosyltransferase like domains"/>
    <property type="match status" value="1"/>
</dbReference>
<protein>
    <submittedName>
        <fullName evidence="1">PilZ domain-containing protein</fullName>
    </submittedName>
</protein>
<comment type="caution">
    <text evidence="1">The sequence shown here is derived from an EMBL/GenBank/DDBJ whole genome shotgun (WGS) entry which is preliminary data.</text>
</comment>